<evidence type="ECO:0000313" key="3">
    <source>
        <dbReference type="EMBL" id="ALR20335.1"/>
    </source>
</evidence>
<reference evidence="3 4" key="1">
    <citation type="submission" date="2015-11" db="EMBL/GenBank/DDBJ databases">
        <title>A Two-component Flavoprotein Monooxygenase System MeaXY Responsible for para-Hydroxylation of 2-Methyl-6-ethylaniline and 2,6-Diethylaniline in Sphingobium baderi DE-13.</title>
        <authorList>
            <person name="Cheng M."/>
            <person name="Meng Q."/>
            <person name="Yang Y."/>
            <person name="Chu C."/>
            <person name="Yan X."/>
            <person name="He J."/>
            <person name="Li S."/>
        </authorList>
    </citation>
    <scope>NUCLEOTIDE SEQUENCE [LARGE SCALE GENOMIC DNA]</scope>
    <source>
        <strain evidence="3 4">DE-13</strain>
    </source>
</reference>
<feature type="region of interest" description="Disordered" evidence="1">
    <location>
        <begin position="1"/>
        <end position="27"/>
    </location>
</feature>
<dbReference type="KEGG" id="sbd:ATN00_08495"/>
<keyword evidence="4" id="KW-1185">Reference proteome</keyword>
<dbReference type="STRING" id="1332080.ATN00_08495"/>
<dbReference type="Proteomes" id="UP000056968">
    <property type="component" value="Chromosome"/>
</dbReference>
<evidence type="ECO:0000256" key="1">
    <source>
        <dbReference type="SAM" id="MobiDB-lite"/>
    </source>
</evidence>
<dbReference type="InterPro" id="IPR041649">
    <property type="entry name" value="NepR"/>
</dbReference>
<evidence type="ECO:0000313" key="4">
    <source>
        <dbReference type="Proteomes" id="UP000056968"/>
    </source>
</evidence>
<proteinExistence type="predicted"/>
<protein>
    <recommendedName>
        <fullName evidence="2">Anti-sigma factor NepR domain-containing protein</fullName>
    </recommendedName>
</protein>
<sequence>MDLHRKATGRSAKDLTPGRGGMVTIGLPSPDEGIGRALRSVYCPVMQDGLPDDMLALLAQLDRH</sequence>
<evidence type="ECO:0000259" key="2">
    <source>
        <dbReference type="Pfam" id="PF18557"/>
    </source>
</evidence>
<dbReference type="EMBL" id="CP013264">
    <property type="protein sequence ID" value="ALR20335.1"/>
    <property type="molecule type" value="Genomic_DNA"/>
</dbReference>
<feature type="domain" description="Anti-sigma factor NepR" evidence="2">
    <location>
        <begin position="33"/>
        <end position="63"/>
    </location>
</feature>
<gene>
    <name evidence="3" type="ORF">ATN00_08495</name>
</gene>
<organism evidence="3 4">
    <name type="scientific">Sphingobium baderi</name>
    <dbReference type="NCBI Taxonomy" id="1332080"/>
    <lineage>
        <taxon>Bacteria</taxon>
        <taxon>Pseudomonadati</taxon>
        <taxon>Pseudomonadota</taxon>
        <taxon>Alphaproteobacteria</taxon>
        <taxon>Sphingomonadales</taxon>
        <taxon>Sphingomonadaceae</taxon>
        <taxon>Sphingobium</taxon>
    </lineage>
</organism>
<dbReference type="Pfam" id="PF18557">
    <property type="entry name" value="NepR"/>
    <property type="match status" value="1"/>
</dbReference>
<dbReference type="AlphaFoldDB" id="A0A0S3EY23"/>
<accession>A0A0S3EY23</accession>
<name>A0A0S3EY23_9SPHN</name>